<dbReference type="PANTHER" id="PTHR11803">
    <property type="entry name" value="2-IMINOBUTANOATE/2-IMINOPROPANOATE DEAMINASE RIDA"/>
    <property type="match status" value="1"/>
</dbReference>
<evidence type="ECO:0000256" key="1">
    <source>
        <dbReference type="ARBA" id="ARBA00010552"/>
    </source>
</evidence>
<dbReference type="GO" id="GO:0120241">
    <property type="term" value="F:2-iminobutanoate/2-iminopropanoate deaminase"/>
    <property type="evidence" value="ECO:0007669"/>
    <property type="project" value="UniProtKB-EC"/>
</dbReference>
<dbReference type="AlphaFoldDB" id="A0A7W9PK03"/>
<keyword evidence="2" id="KW-0378">Hydrolase</keyword>
<dbReference type="InterPro" id="IPR035959">
    <property type="entry name" value="RutC-like_sf"/>
</dbReference>
<dbReference type="Gene3D" id="3.30.1330.40">
    <property type="entry name" value="RutC-like"/>
    <property type="match status" value="1"/>
</dbReference>
<gene>
    <name evidence="2" type="ORF">BJY24_006025</name>
</gene>
<name>A0A7W9PK03_9NOCA</name>
<dbReference type="Pfam" id="PF01042">
    <property type="entry name" value="Ribonuc_L-PSP"/>
    <property type="match status" value="1"/>
</dbReference>
<dbReference type="SUPFAM" id="SSF55298">
    <property type="entry name" value="YjgF-like"/>
    <property type="match status" value="1"/>
</dbReference>
<comment type="caution">
    <text evidence="2">The sequence shown here is derived from an EMBL/GenBank/DDBJ whole genome shotgun (WGS) entry which is preliminary data.</text>
</comment>
<proteinExistence type="inferred from homology"/>
<organism evidence="2 3">
    <name type="scientific">Nocardia transvalensis</name>
    <dbReference type="NCBI Taxonomy" id="37333"/>
    <lineage>
        <taxon>Bacteria</taxon>
        <taxon>Bacillati</taxon>
        <taxon>Actinomycetota</taxon>
        <taxon>Actinomycetes</taxon>
        <taxon>Mycobacteriales</taxon>
        <taxon>Nocardiaceae</taxon>
        <taxon>Nocardia</taxon>
    </lineage>
</organism>
<evidence type="ECO:0000313" key="3">
    <source>
        <dbReference type="Proteomes" id="UP000540412"/>
    </source>
</evidence>
<dbReference type="PANTHER" id="PTHR11803:SF58">
    <property type="entry name" value="PROTEIN HMF1-RELATED"/>
    <property type="match status" value="1"/>
</dbReference>
<sequence>MSTATSFPLARSSGGLVFTSGLAAVDPATTTVSATTFDDQAAEVFRQLDRALAAAGSTREQVLKLDCYLSDRRWFPAWNSAFTDYFRTAAPARTTLVTTLPIDGLLIEIQAIAVAAHQEDRS</sequence>
<comment type="similarity">
    <text evidence="1">Belongs to the RutC family.</text>
</comment>
<reference evidence="2 3" key="1">
    <citation type="submission" date="2020-08" db="EMBL/GenBank/DDBJ databases">
        <title>Sequencing the genomes of 1000 actinobacteria strains.</title>
        <authorList>
            <person name="Klenk H.-P."/>
        </authorList>
    </citation>
    <scope>NUCLEOTIDE SEQUENCE [LARGE SCALE GENOMIC DNA]</scope>
    <source>
        <strain evidence="2 3">DSM 43582</strain>
    </source>
</reference>
<accession>A0A7W9PK03</accession>
<dbReference type="EC" id="3.5.99.10" evidence="2"/>
<dbReference type="InterPro" id="IPR006175">
    <property type="entry name" value="YjgF/YER057c/UK114"/>
</dbReference>
<evidence type="ECO:0000313" key="2">
    <source>
        <dbReference type="EMBL" id="MBB5917113.1"/>
    </source>
</evidence>
<dbReference type="CDD" id="cd00448">
    <property type="entry name" value="YjgF_YER057c_UK114_family"/>
    <property type="match status" value="1"/>
</dbReference>
<protein>
    <submittedName>
        <fullName evidence="2">2-iminobutanoate/2-iminopropanoate deaminase</fullName>
        <ecNumber evidence="2">3.5.99.10</ecNumber>
    </submittedName>
</protein>
<keyword evidence="3" id="KW-1185">Reference proteome</keyword>
<dbReference type="RefSeq" id="WP_040748535.1">
    <property type="nucleotide sequence ID" value="NZ_JACHIT010000002.1"/>
</dbReference>
<dbReference type="Proteomes" id="UP000540412">
    <property type="component" value="Unassembled WGS sequence"/>
</dbReference>
<dbReference type="GO" id="GO:0005829">
    <property type="term" value="C:cytosol"/>
    <property type="evidence" value="ECO:0007669"/>
    <property type="project" value="TreeGrafter"/>
</dbReference>
<dbReference type="EMBL" id="JACHIT010000002">
    <property type="protein sequence ID" value="MBB5917113.1"/>
    <property type="molecule type" value="Genomic_DNA"/>
</dbReference>